<proteinExistence type="predicted"/>
<sequence length="132" mass="15573">MKLFSIFLFIIIFSSTYLHAEKLGKEKIEVYVKLMENYRIADQNLINYISEIHTIGQANFKDQMKLADLYCELGKAQKPLIEFMKLNEAFFGLKDKEVITLFPPERQKLLEELEEVKDTPYECGKQSYKHLL</sequence>
<evidence type="ECO:0000313" key="2">
    <source>
        <dbReference type="EMBL" id="EMN1073455.1"/>
    </source>
</evidence>
<organism evidence="1">
    <name type="scientific">Acinetobacter baumannii</name>
    <dbReference type="NCBI Taxonomy" id="470"/>
    <lineage>
        <taxon>Bacteria</taxon>
        <taxon>Pseudomonadati</taxon>
        <taxon>Pseudomonadota</taxon>
        <taxon>Gammaproteobacteria</taxon>
        <taxon>Moraxellales</taxon>
        <taxon>Moraxellaceae</taxon>
        <taxon>Acinetobacter</taxon>
        <taxon>Acinetobacter calcoaceticus/baumannii complex</taxon>
    </lineage>
</organism>
<name>A0AAD2YSL6_ACIBA</name>
<dbReference type="EMBL" id="ABFEVW030000039">
    <property type="protein sequence ID" value="EMN1073455.1"/>
    <property type="molecule type" value="Genomic_DNA"/>
</dbReference>
<dbReference type="EMBL" id="ABFEVW020000038">
    <property type="protein sequence ID" value="EKU3570357.1"/>
    <property type="molecule type" value="Genomic_DNA"/>
</dbReference>
<gene>
    <name evidence="1" type="ORF">MKP18_003829</name>
    <name evidence="2" type="ORF">MKP18_003830</name>
</gene>
<dbReference type="RefSeq" id="WP_031960223.1">
    <property type="nucleotide sequence ID" value="NZ_CP033876.1"/>
</dbReference>
<reference evidence="1" key="1">
    <citation type="submission" date="2023-06" db="EMBL/GenBank/DDBJ databases">
        <authorList>
            <consortium name="Clinical and Environmental Microbiology Branch: Whole genome sequencing antimicrobial resistance pathogens in the healthcare setting"/>
        </authorList>
    </citation>
    <scope>NUCLEOTIDE SEQUENCE</scope>
    <source>
        <strain evidence="1">2021GN-00227</strain>
    </source>
</reference>
<accession>A0AAD2YSL6</accession>
<dbReference type="AlphaFoldDB" id="A0AAD2YSL6"/>
<protein>
    <submittedName>
        <fullName evidence="1">Uncharacterized protein</fullName>
    </submittedName>
</protein>
<comment type="caution">
    <text evidence="1">The sequence shown here is derived from an EMBL/GenBank/DDBJ whole genome shotgun (WGS) entry which is preliminary data.</text>
</comment>
<evidence type="ECO:0000313" key="1">
    <source>
        <dbReference type="EMBL" id="EKU3570357.1"/>
    </source>
</evidence>